<organism evidence="2 3">
    <name type="scientific">Mucuna pruriens</name>
    <name type="common">Velvet bean</name>
    <name type="synonym">Dolichos pruriens</name>
    <dbReference type="NCBI Taxonomy" id="157652"/>
    <lineage>
        <taxon>Eukaryota</taxon>
        <taxon>Viridiplantae</taxon>
        <taxon>Streptophyta</taxon>
        <taxon>Embryophyta</taxon>
        <taxon>Tracheophyta</taxon>
        <taxon>Spermatophyta</taxon>
        <taxon>Magnoliopsida</taxon>
        <taxon>eudicotyledons</taxon>
        <taxon>Gunneridae</taxon>
        <taxon>Pentapetalae</taxon>
        <taxon>rosids</taxon>
        <taxon>fabids</taxon>
        <taxon>Fabales</taxon>
        <taxon>Fabaceae</taxon>
        <taxon>Papilionoideae</taxon>
        <taxon>50 kb inversion clade</taxon>
        <taxon>NPAAA clade</taxon>
        <taxon>indigoferoid/millettioid clade</taxon>
        <taxon>Phaseoleae</taxon>
        <taxon>Mucuna</taxon>
    </lineage>
</organism>
<dbReference type="EMBL" id="QJKJ01005258">
    <property type="protein sequence ID" value="RDX90884.1"/>
    <property type="molecule type" value="Genomic_DNA"/>
</dbReference>
<gene>
    <name evidence="2" type="ORF">CR513_27213</name>
</gene>
<accession>A0A371GK19</accession>
<dbReference type="PANTHER" id="PTHR47592">
    <property type="entry name" value="PBF68 PROTEIN"/>
    <property type="match status" value="1"/>
</dbReference>
<feature type="non-terminal residue" evidence="2">
    <location>
        <position position="1"/>
    </location>
</feature>
<reference evidence="2" key="1">
    <citation type="submission" date="2018-05" db="EMBL/GenBank/DDBJ databases">
        <title>Draft genome of Mucuna pruriens seed.</title>
        <authorList>
            <person name="Nnadi N.E."/>
            <person name="Vos R."/>
            <person name="Hasami M.H."/>
            <person name="Devisetty U.K."/>
            <person name="Aguiy J.C."/>
        </authorList>
    </citation>
    <scope>NUCLEOTIDE SEQUENCE [LARGE SCALE GENOMIC DNA]</scope>
    <source>
        <strain evidence="2">JCA_2017</strain>
    </source>
</reference>
<dbReference type="PANTHER" id="PTHR47592:SF27">
    <property type="entry name" value="OS08G0421700 PROTEIN"/>
    <property type="match status" value="1"/>
</dbReference>
<evidence type="ECO:0000259" key="1">
    <source>
        <dbReference type="Pfam" id="PF22936"/>
    </source>
</evidence>
<dbReference type="InterPro" id="IPR054722">
    <property type="entry name" value="PolX-like_BBD"/>
</dbReference>
<dbReference type="Proteomes" id="UP000257109">
    <property type="component" value="Unassembled WGS sequence"/>
</dbReference>
<feature type="domain" description="Retrovirus-related Pol polyprotein from transposon TNT 1-94-like beta-barrel" evidence="1">
    <location>
        <begin position="191"/>
        <end position="268"/>
    </location>
</feature>
<dbReference type="AlphaFoldDB" id="A0A371GK19"/>
<protein>
    <recommendedName>
        <fullName evidence="1">Retrovirus-related Pol polyprotein from transposon TNT 1-94-like beta-barrel domain-containing protein</fullName>
    </recommendedName>
</protein>
<dbReference type="Pfam" id="PF22936">
    <property type="entry name" value="Pol_BBD"/>
    <property type="match status" value="1"/>
</dbReference>
<evidence type="ECO:0000313" key="3">
    <source>
        <dbReference type="Proteomes" id="UP000257109"/>
    </source>
</evidence>
<proteinExistence type="predicted"/>
<sequence>MKHMMKESKTIKEYSDKLLGIANKMRLLGSDFDDFIIVENFLVTMPERTQRICLSKITLTEVLHVLQAQEQQRLMREDRAIEGALTTKHHDKYFKKSQPIKGNANNQNKGKGPRKNYLPCQHFGKIGFPLFKCWKRPDIKCNKCNQLRQEAIICRSKFQQHEVNAEVVEKNEENHIFVTTFFSTWSNSKCWLIDSGYTNHMTYDKSLFKDLKPTNVSKVRIGNDISIEGKGTIVISKSLGRKIISDVLYIPNIDQNFLSVGQLIEKGFKVSFKYQHYLIYDIAGHEFLKIKASHLIQHRRSRQSTTLKSVPQNSTTRDLVIAILKEC</sequence>
<dbReference type="OrthoDB" id="1072921at2759"/>
<keyword evidence="3" id="KW-1185">Reference proteome</keyword>
<name>A0A371GK19_MUCPR</name>
<comment type="caution">
    <text evidence="2">The sequence shown here is derived from an EMBL/GenBank/DDBJ whole genome shotgun (WGS) entry which is preliminary data.</text>
</comment>
<evidence type="ECO:0000313" key="2">
    <source>
        <dbReference type="EMBL" id="RDX90884.1"/>
    </source>
</evidence>